<dbReference type="InterPro" id="IPR058087">
    <property type="entry name" value="XAC2610_dom"/>
</dbReference>
<dbReference type="OrthoDB" id="8431028at2"/>
<dbReference type="EMBL" id="JANX01000002">
    <property type="protein sequence ID" value="KGM36045.1"/>
    <property type="molecule type" value="Genomic_DNA"/>
</dbReference>
<gene>
    <name evidence="2" type="ORF">P409_00780</name>
</gene>
<dbReference type="AlphaFoldDB" id="A0A0A0DDC8"/>
<dbReference type="NCBIfam" id="NF047539">
    <property type="entry name" value="XAC2610_fam"/>
    <property type="match status" value="1"/>
</dbReference>
<evidence type="ECO:0000256" key="1">
    <source>
        <dbReference type="SAM" id="SignalP"/>
    </source>
</evidence>
<evidence type="ECO:0000313" key="3">
    <source>
        <dbReference type="Proteomes" id="UP000029995"/>
    </source>
</evidence>
<feature type="chain" id="PRO_5001960666" description="SH3b domain-containing protein" evidence="1">
    <location>
        <begin position="25"/>
        <end position="293"/>
    </location>
</feature>
<comment type="caution">
    <text evidence="2">The sequence shown here is derived from an EMBL/GenBank/DDBJ whole genome shotgun (WGS) entry which is preliminary data.</text>
</comment>
<reference evidence="2 3" key="1">
    <citation type="submission" date="2014-01" db="EMBL/GenBank/DDBJ databases">
        <title>Genome sequence determination for a cystic fibrosis isolate, Inquilinus limosus.</title>
        <authorList>
            <person name="Pino M."/>
            <person name="Di Conza J."/>
            <person name="Gutkind G."/>
        </authorList>
    </citation>
    <scope>NUCLEOTIDE SEQUENCE [LARGE SCALE GENOMIC DNA]</scope>
    <source>
        <strain evidence="2 3">MP06</strain>
    </source>
</reference>
<dbReference type="Proteomes" id="UP000029995">
    <property type="component" value="Unassembled WGS sequence"/>
</dbReference>
<feature type="signal peptide" evidence="1">
    <location>
        <begin position="1"/>
        <end position="24"/>
    </location>
</feature>
<organism evidence="2 3">
    <name type="scientific">Inquilinus limosus MP06</name>
    <dbReference type="NCBI Taxonomy" id="1398085"/>
    <lineage>
        <taxon>Bacteria</taxon>
        <taxon>Pseudomonadati</taxon>
        <taxon>Pseudomonadota</taxon>
        <taxon>Alphaproteobacteria</taxon>
        <taxon>Rhodospirillales</taxon>
        <taxon>Rhodospirillaceae</taxon>
        <taxon>Inquilinus</taxon>
    </lineage>
</organism>
<sequence>MHARSTFLAACAFVALPLSWSAAAQVDAAEGHAPTTLTIRAAPGVTARVTGIGGPEVTVHLPRGATQRLAVTAGDEEGRYNAETADFNFDGFLDVAFAATLGQVNDQYQVFLFDPAAQHFVELSPPKDAPPVSCDGFWNLKPDPKTRTLFSSCRSGPIWYTDAYRFDSDGHAYVYRSANVIMNTAAQALLDSADGGGPASLVLTFNPKGRVVARSVSSYGDGNETATGRVEVGRLPLHEGPADRPTRRYLVQGDAFEALDISDDEKWLKVAYRSPARGRIEGWIKVDDATPPQ</sequence>
<accession>A0A0A0DDC8</accession>
<name>A0A0A0DDC8_9PROT</name>
<proteinExistence type="predicted"/>
<dbReference type="RefSeq" id="WP_034830791.1">
    <property type="nucleotide sequence ID" value="NZ_JANX01000002.1"/>
</dbReference>
<evidence type="ECO:0008006" key="4">
    <source>
        <dbReference type="Google" id="ProtNLM"/>
    </source>
</evidence>
<evidence type="ECO:0000313" key="2">
    <source>
        <dbReference type="EMBL" id="KGM36045.1"/>
    </source>
</evidence>
<keyword evidence="1" id="KW-0732">Signal</keyword>
<protein>
    <recommendedName>
        <fullName evidence="4">SH3b domain-containing protein</fullName>
    </recommendedName>
</protein>